<proteinExistence type="predicted"/>
<keyword evidence="8" id="KW-0804">Transcription</keyword>
<dbReference type="GO" id="GO:0005886">
    <property type="term" value="C:plasma membrane"/>
    <property type="evidence" value="ECO:0007669"/>
    <property type="project" value="UniProtKB-SubCell"/>
</dbReference>
<evidence type="ECO:0000256" key="4">
    <source>
        <dbReference type="ARBA" id="ARBA00022989"/>
    </source>
</evidence>
<dbReference type="InterPro" id="IPR009057">
    <property type="entry name" value="Homeodomain-like_sf"/>
</dbReference>
<evidence type="ECO:0000256" key="3">
    <source>
        <dbReference type="ARBA" id="ARBA00022692"/>
    </source>
</evidence>
<evidence type="ECO:0000313" key="12">
    <source>
        <dbReference type="EMBL" id="WNQ13289.1"/>
    </source>
</evidence>
<sequence length="748" mass="86155">MNAFMRKFHDLKLARKLWLSFAFVSLLTLITFALLSSTFIRNMIVEREGGVIQQQIDSYTGSLDNYLQSIEKSSQVLIYSQRIQERFKGNLNELDGEERIRAYNDVYSQIREMWDNVYGLEGIYLVDRYKNVFNTNVSLSMTPGYLTSEDFVNQGWYELAQKSGGAPYWSFLKWRGEESSVVLFKAVYNKNDLSLLGYLVVVISPQIFDKFLSSSNLSEGASSVADANGFLYSTGGAKDGITQSLDLRQLTGPKGYTIQTYEGDSYLVAYIQYPLTNWVFIHAIKLDLLLKDLTRVNSLWILFLSLSLLLMIIVSGLISRTISMPIRKMVKLIREVERGNLGAKFQAHYQDEFGLLGRAYNHMLDTIREGVPLMREKFFRSLLERSLTDEQRKDFEQRLGFALEKGPFQVALLYLHGPPAEEDAERAETLLSRYEARCPVLSTSVSLNQFCLIFNSPEESVLPLLDELLLELRGALSLNAYAFVGNAYDHIDFIKTSYEEARTLMKYAVRERMSEEAILYRTEDSLQTQYPESFENRLIFYIDERDYEQCEAVMSELRDYAKTNHLAPSIMTTFLVAMYHYLYKQALKYGNVNERAVREVFHNLDSRLSAEPLEKSFRDFLLLLHEHLGAAPQKSQMRSPNIMKSLEMIHSEYGLSRLSVDYVARQLGLTANYFSNLFKKEMGVGFVEYVGGVRLEEAKRNLIETNHKIKEIADRVGFEDPHYFGIWFKDNTGLSPSQYRKMMVAARA</sequence>
<dbReference type="Pfam" id="PF17853">
    <property type="entry name" value="GGDEF_2"/>
    <property type="match status" value="1"/>
</dbReference>
<evidence type="ECO:0000256" key="1">
    <source>
        <dbReference type="ARBA" id="ARBA00004651"/>
    </source>
</evidence>
<reference evidence="12 13" key="1">
    <citation type="submission" date="2022-02" db="EMBL/GenBank/DDBJ databases">
        <title>Paenibacillus sp. MBLB1776 Whole Genome Shotgun Sequencing.</title>
        <authorList>
            <person name="Hwang C.Y."/>
            <person name="Cho E.-S."/>
            <person name="Seo M.-J."/>
        </authorList>
    </citation>
    <scope>NUCLEOTIDE SEQUENCE [LARGE SCALE GENOMIC DNA]</scope>
    <source>
        <strain evidence="12 13">MBLB1776</strain>
    </source>
</reference>
<keyword evidence="3 9" id="KW-0812">Transmembrane</keyword>
<keyword evidence="13" id="KW-1185">Reference proteome</keyword>
<dbReference type="Proteomes" id="UP001305702">
    <property type="component" value="Chromosome"/>
</dbReference>
<dbReference type="PANTHER" id="PTHR43280:SF10">
    <property type="entry name" value="REGULATORY PROTEIN POCR"/>
    <property type="match status" value="1"/>
</dbReference>
<dbReference type="InterPro" id="IPR003660">
    <property type="entry name" value="HAMP_dom"/>
</dbReference>
<dbReference type="Pfam" id="PF02743">
    <property type="entry name" value="dCache_1"/>
    <property type="match status" value="1"/>
</dbReference>
<dbReference type="SUPFAM" id="SSF46689">
    <property type="entry name" value="Homeodomain-like"/>
    <property type="match status" value="2"/>
</dbReference>
<keyword evidence="6" id="KW-0238">DNA-binding</keyword>
<dbReference type="PROSITE" id="PS01124">
    <property type="entry name" value="HTH_ARAC_FAMILY_2"/>
    <property type="match status" value="1"/>
</dbReference>
<feature type="domain" description="HTH araC/xylS-type" evidence="10">
    <location>
        <begin position="643"/>
        <end position="742"/>
    </location>
</feature>
<dbReference type="GO" id="GO:0007165">
    <property type="term" value="P:signal transduction"/>
    <property type="evidence" value="ECO:0007669"/>
    <property type="project" value="InterPro"/>
</dbReference>
<evidence type="ECO:0000259" key="10">
    <source>
        <dbReference type="PROSITE" id="PS01124"/>
    </source>
</evidence>
<keyword evidence="4 9" id="KW-1133">Transmembrane helix</keyword>
<dbReference type="KEGG" id="paun:MJA45_09760"/>
<dbReference type="InterPro" id="IPR018060">
    <property type="entry name" value="HTH_AraC"/>
</dbReference>
<evidence type="ECO:0000256" key="6">
    <source>
        <dbReference type="ARBA" id="ARBA00023125"/>
    </source>
</evidence>
<dbReference type="PROSITE" id="PS00041">
    <property type="entry name" value="HTH_ARAC_FAMILY_1"/>
    <property type="match status" value="1"/>
</dbReference>
<keyword evidence="7 9" id="KW-0472">Membrane</keyword>
<dbReference type="SMART" id="SM00304">
    <property type="entry name" value="HAMP"/>
    <property type="match status" value="1"/>
</dbReference>
<organism evidence="12 13">
    <name type="scientific">Paenibacillus aurantius</name>
    <dbReference type="NCBI Taxonomy" id="2918900"/>
    <lineage>
        <taxon>Bacteria</taxon>
        <taxon>Bacillati</taxon>
        <taxon>Bacillota</taxon>
        <taxon>Bacilli</taxon>
        <taxon>Bacillales</taxon>
        <taxon>Paenibacillaceae</taxon>
        <taxon>Paenibacillus</taxon>
    </lineage>
</organism>
<evidence type="ECO:0000256" key="8">
    <source>
        <dbReference type="ARBA" id="ARBA00023163"/>
    </source>
</evidence>
<evidence type="ECO:0000313" key="13">
    <source>
        <dbReference type="Proteomes" id="UP001305702"/>
    </source>
</evidence>
<dbReference type="PANTHER" id="PTHR43280">
    <property type="entry name" value="ARAC-FAMILY TRANSCRIPTIONAL REGULATOR"/>
    <property type="match status" value="1"/>
</dbReference>
<dbReference type="InterPro" id="IPR033479">
    <property type="entry name" value="dCache_1"/>
</dbReference>
<evidence type="ECO:0000256" key="9">
    <source>
        <dbReference type="SAM" id="Phobius"/>
    </source>
</evidence>
<evidence type="ECO:0000256" key="2">
    <source>
        <dbReference type="ARBA" id="ARBA00022475"/>
    </source>
</evidence>
<feature type="transmembrane region" description="Helical" evidence="9">
    <location>
        <begin position="299"/>
        <end position="319"/>
    </location>
</feature>
<dbReference type="Pfam" id="PF12833">
    <property type="entry name" value="HTH_18"/>
    <property type="match status" value="1"/>
</dbReference>
<dbReference type="CDD" id="cd06225">
    <property type="entry name" value="HAMP"/>
    <property type="match status" value="1"/>
</dbReference>
<evidence type="ECO:0000256" key="7">
    <source>
        <dbReference type="ARBA" id="ARBA00023136"/>
    </source>
</evidence>
<dbReference type="InterPro" id="IPR018062">
    <property type="entry name" value="HTH_AraC-typ_CS"/>
</dbReference>
<evidence type="ECO:0000259" key="11">
    <source>
        <dbReference type="PROSITE" id="PS50885"/>
    </source>
</evidence>
<dbReference type="AlphaFoldDB" id="A0AA96RJH7"/>
<dbReference type="Gene3D" id="6.10.340.10">
    <property type="match status" value="1"/>
</dbReference>
<dbReference type="GO" id="GO:0003700">
    <property type="term" value="F:DNA-binding transcription factor activity"/>
    <property type="evidence" value="ECO:0007669"/>
    <property type="project" value="InterPro"/>
</dbReference>
<dbReference type="Pfam" id="PF00672">
    <property type="entry name" value="HAMP"/>
    <property type="match status" value="1"/>
</dbReference>
<dbReference type="Gene3D" id="1.10.10.60">
    <property type="entry name" value="Homeodomain-like"/>
    <property type="match status" value="2"/>
</dbReference>
<accession>A0AA96RJH7</accession>
<dbReference type="GO" id="GO:0043565">
    <property type="term" value="F:sequence-specific DNA binding"/>
    <property type="evidence" value="ECO:0007669"/>
    <property type="project" value="InterPro"/>
</dbReference>
<feature type="domain" description="HAMP" evidence="11">
    <location>
        <begin position="320"/>
        <end position="372"/>
    </location>
</feature>
<evidence type="ECO:0000256" key="5">
    <source>
        <dbReference type="ARBA" id="ARBA00023015"/>
    </source>
</evidence>
<dbReference type="PROSITE" id="PS50885">
    <property type="entry name" value="HAMP"/>
    <property type="match status" value="1"/>
</dbReference>
<keyword evidence="2" id="KW-1003">Cell membrane</keyword>
<dbReference type="RefSeq" id="WP_315607069.1">
    <property type="nucleotide sequence ID" value="NZ_CP130318.1"/>
</dbReference>
<protein>
    <submittedName>
        <fullName evidence="12">Helix-turn-helix domain-containing protein</fullName>
    </submittedName>
</protein>
<name>A0AA96RJH7_9BACL</name>
<dbReference type="EMBL" id="CP130318">
    <property type="protein sequence ID" value="WNQ13289.1"/>
    <property type="molecule type" value="Genomic_DNA"/>
</dbReference>
<keyword evidence="5" id="KW-0805">Transcription regulation</keyword>
<dbReference type="InterPro" id="IPR041522">
    <property type="entry name" value="CdaR_GGDEF"/>
</dbReference>
<comment type="subcellular location">
    <subcellularLocation>
        <location evidence="1">Cell membrane</location>
        <topology evidence="1">Multi-pass membrane protein</topology>
    </subcellularLocation>
</comment>
<dbReference type="SMART" id="SM00342">
    <property type="entry name" value="HTH_ARAC"/>
    <property type="match status" value="1"/>
</dbReference>
<dbReference type="SUPFAM" id="SSF158472">
    <property type="entry name" value="HAMP domain-like"/>
    <property type="match status" value="1"/>
</dbReference>
<gene>
    <name evidence="12" type="ORF">MJA45_09760</name>
</gene>